<feature type="compositionally biased region" description="Polar residues" evidence="1">
    <location>
        <begin position="133"/>
        <end position="150"/>
    </location>
</feature>
<comment type="caution">
    <text evidence="2">The sequence shown here is derived from an EMBL/GenBank/DDBJ whole genome shotgun (WGS) entry which is preliminary data.</text>
</comment>
<accession>A0A8T0FGP6</accession>
<reference evidence="2" key="1">
    <citation type="journal article" date="2020" name="bioRxiv">
        <title>Chromosome-level reference genome of the European wasp spider Argiope bruennichi: a resource for studies on range expansion and evolutionary adaptation.</title>
        <authorList>
            <person name="Sheffer M.M."/>
            <person name="Hoppe A."/>
            <person name="Krehenwinkel H."/>
            <person name="Uhl G."/>
            <person name="Kuss A.W."/>
            <person name="Jensen L."/>
            <person name="Jensen C."/>
            <person name="Gillespie R.G."/>
            <person name="Hoff K.J."/>
            <person name="Prost S."/>
        </authorList>
    </citation>
    <scope>NUCLEOTIDE SEQUENCE</scope>
</reference>
<dbReference type="EMBL" id="JABXBU010000011">
    <property type="protein sequence ID" value="KAF8790454.1"/>
    <property type="molecule type" value="Genomic_DNA"/>
</dbReference>
<reference evidence="2" key="2">
    <citation type="submission" date="2020-06" db="EMBL/GenBank/DDBJ databases">
        <authorList>
            <person name="Sheffer M."/>
        </authorList>
    </citation>
    <scope>NUCLEOTIDE SEQUENCE</scope>
</reference>
<feature type="region of interest" description="Disordered" evidence="1">
    <location>
        <begin position="115"/>
        <end position="155"/>
    </location>
</feature>
<gene>
    <name evidence="2" type="ORF">HNY73_005473</name>
</gene>
<evidence type="ECO:0000313" key="3">
    <source>
        <dbReference type="Proteomes" id="UP000807504"/>
    </source>
</evidence>
<name>A0A8T0FGP6_ARGBR</name>
<evidence type="ECO:0000313" key="2">
    <source>
        <dbReference type="EMBL" id="KAF8790454.1"/>
    </source>
</evidence>
<keyword evidence="3" id="KW-1185">Reference proteome</keyword>
<dbReference type="Proteomes" id="UP000807504">
    <property type="component" value="Unassembled WGS sequence"/>
</dbReference>
<dbReference type="AlphaFoldDB" id="A0A8T0FGP6"/>
<sequence length="188" mass="20829">MALNDFVSMAISQTPDAQVECVSVDPLDVKFGTHQIFDISTIYQISLPNCIRYKTTNQKPADLLQTPVPSQRFESIAIDLFGPLAETSEASCAKPDEPLGVYHASTLTSFQNVTQNQSPVMPLRQRDRPPKQPSNANDNPGTNAKLSNITPPRRDGLRRCMMYSEFSISQHVGNSSVTFTIFVHISEI</sequence>
<evidence type="ECO:0000256" key="1">
    <source>
        <dbReference type="SAM" id="MobiDB-lite"/>
    </source>
</evidence>
<protein>
    <submittedName>
        <fullName evidence="2">Uncharacterized protein</fullName>
    </submittedName>
</protein>
<proteinExistence type="predicted"/>
<organism evidence="2 3">
    <name type="scientific">Argiope bruennichi</name>
    <name type="common">Wasp spider</name>
    <name type="synonym">Aranea bruennichi</name>
    <dbReference type="NCBI Taxonomy" id="94029"/>
    <lineage>
        <taxon>Eukaryota</taxon>
        <taxon>Metazoa</taxon>
        <taxon>Ecdysozoa</taxon>
        <taxon>Arthropoda</taxon>
        <taxon>Chelicerata</taxon>
        <taxon>Arachnida</taxon>
        <taxon>Araneae</taxon>
        <taxon>Araneomorphae</taxon>
        <taxon>Entelegynae</taxon>
        <taxon>Araneoidea</taxon>
        <taxon>Araneidae</taxon>
        <taxon>Argiope</taxon>
    </lineage>
</organism>